<evidence type="ECO:0000256" key="2">
    <source>
        <dbReference type="ARBA" id="ARBA00006109"/>
    </source>
</evidence>
<comment type="subcellular location">
    <subcellularLocation>
        <location evidence="1">Endomembrane system</location>
        <topology evidence="1">Multi-pass membrane protein</topology>
    </subcellularLocation>
</comment>
<evidence type="ECO:0000256" key="3">
    <source>
        <dbReference type="ARBA" id="ARBA00022692"/>
    </source>
</evidence>
<dbReference type="EMBL" id="CAKOGP040001869">
    <property type="protein sequence ID" value="CAJ1954661.1"/>
    <property type="molecule type" value="Genomic_DNA"/>
</dbReference>
<gene>
    <name evidence="7" type="ORF">CYCCA115_LOCUS15252</name>
</gene>
<keyword evidence="5 6" id="KW-0472">Membrane</keyword>
<evidence type="ECO:0000256" key="5">
    <source>
        <dbReference type="ARBA" id="ARBA00023136"/>
    </source>
</evidence>
<dbReference type="InterPro" id="IPR018937">
    <property type="entry name" value="MMgT"/>
</dbReference>
<comment type="caution">
    <text evidence="7">The sequence shown here is derived from an EMBL/GenBank/DDBJ whole genome shotgun (WGS) entry which is preliminary data.</text>
</comment>
<dbReference type="AlphaFoldDB" id="A0AAD2FWC1"/>
<keyword evidence="8" id="KW-1185">Reference proteome</keyword>
<feature type="transmembrane region" description="Helical" evidence="6">
    <location>
        <begin position="43"/>
        <end position="61"/>
    </location>
</feature>
<evidence type="ECO:0008006" key="9">
    <source>
        <dbReference type="Google" id="ProtNLM"/>
    </source>
</evidence>
<comment type="similarity">
    <text evidence="2">Belongs to the membrane magnesium transporter (TC 1.A.67) family.</text>
</comment>
<accession>A0AAD2FWC1</accession>
<sequence>MSLILSIIGWIMIVHSAYSCLHFRGILLDYDLQDSVSLPPTDVYIEVGTGFLLLLISEIMGSGSFQSVDVLGPEKRRPLAAPAYITRGFDIYENRAKALNKAKAS</sequence>
<keyword evidence="4 6" id="KW-1133">Transmembrane helix</keyword>
<dbReference type="GO" id="GO:0012505">
    <property type="term" value="C:endomembrane system"/>
    <property type="evidence" value="ECO:0007669"/>
    <property type="project" value="UniProtKB-SubCell"/>
</dbReference>
<evidence type="ECO:0000313" key="7">
    <source>
        <dbReference type="EMBL" id="CAJ1954661.1"/>
    </source>
</evidence>
<keyword evidence="3 6" id="KW-0812">Transmembrane</keyword>
<organism evidence="7 8">
    <name type="scientific">Cylindrotheca closterium</name>
    <dbReference type="NCBI Taxonomy" id="2856"/>
    <lineage>
        <taxon>Eukaryota</taxon>
        <taxon>Sar</taxon>
        <taxon>Stramenopiles</taxon>
        <taxon>Ochrophyta</taxon>
        <taxon>Bacillariophyta</taxon>
        <taxon>Bacillariophyceae</taxon>
        <taxon>Bacillariophycidae</taxon>
        <taxon>Bacillariales</taxon>
        <taxon>Bacillariaceae</taxon>
        <taxon>Cylindrotheca</taxon>
    </lineage>
</organism>
<name>A0AAD2FWC1_9STRA</name>
<protein>
    <recommendedName>
        <fullName evidence="9">Membrane magnesium transporter</fullName>
    </recommendedName>
</protein>
<evidence type="ECO:0000313" key="8">
    <source>
        <dbReference type="Proteomes" id="UP001295423"/>
    </source>
</evidence>
<proteinExistence type="inferred from homology"/>
<evidence type="ECO:0000256" key="6">
    <source>
        <dbReference type="SAM" id="Phobius"/>
    </source>
</evidence>
<evidence type="ECO:0000256" key="1">
    <source>
        <dbReference type="ARBA" id="ARBA00004127"/>
    </source>
</evidence>
<dbReference type="Pfam" id="PF10270">
    <property type="entry name" value="MMgT"/>
    <property type="match status" value="1"/>
</dbReference>
<evidence type="ECO:0000256" key="4">
    <source>
        <dbReference type="ARBA" id="ARBA00022989"/>
    </source>
</evidence>
<reference evidence="7" key="1">
    <citation type="submission" date="2023-08" db="EMBL/GenBank/DDBJ databases">
        <authorList>
            <person name="Audoor S."/>
            <person name="Bilcke G."/>
        </authorList>
    </citation>
    <scope>NUCLEOTIDE SEQUENCE</scope>
</reference>
<dbReference type="Proteomes" id="UP001295423">
    <property type="component" value="Unassembled WGS sequence"/>
</dbReference>